<proteinExistence type="predicted"/>
<comment type="caution">
    <text evidence="1">The sequence shown here is derived from an EMBL/GenBank/DDBJ whole genome shotgun (WGS) entry which is preliminary data.</text>
</comment>
<dbReference type="EMBL" id="RAWK01000296">
    <property type="protein sequence ID" value="RKH56124.1"/>
    <property type="molecule type" value="Genomic_DNA"/>
</dbReference>
<organism evidence="1 2">
    <name type="scientific">Corallococcus aberystwythensis</name>
    <dbReference type="NCBI Taxonomy" id="2316722"/>
    <lineage>
        <taxon>Bacteria</taxon>
        <taxon>Pseudomonadati</taxon>
        <taxon>Myxococcota</taxon>
        <taxon>Myxococcia</taxon>
        <taxon>Myxococcales</taxon>
        <taxon>Cystobacterineae</taxon>
        <taxon>Myxococcaceae</taxon>
        <taxon>Corallococcus</taxon>
    </lineage>
</organism>
<name>A0A3A8PXL1_9BACT</name>
<protein>
    <submittedName>
        <fullName evidence="1">STAS/SEC14 domain-containing protein</fullName>
    </submittedName>
</protein>
<evidence type="ECO:0000313" key="2">
    <source>
        <dbReference type="Proteomes" id="UP000267003"/>
    </source>
</evidence>
<sequence length="160" mass="16930">MTASSEHGGPAALDAPDVVGAFKGRTLGVAMVGKVLVVAHNALPPAQDEWGHYCDLVGQNITTLSAQLVVAEGHGPNAAQRQQALDRGAKVKGATIPPTAVLTRSPLVRGIVTLFNWFTPKAMRAFPPEDLEAAARHLKMSDAEFQRLVDIAHALQPQEA</sequence>
<dbReference type="OrthoDB" id="5523087at2"/>
<reference evidence="2" key="1">
    <citation type="submission" date="2018-09" db="EMBL/GenBank/DDBJ databases">
        <authorList>
            <person name="Livingstone P.G."/>
            <person name="Whitworth D.E."/>
        </authorList>
    </citation>
    <scope>NUCLEOTIDE SEQUENCE [LARGE SCALE GENOMIC DNA]</scope>
    <source>
        <strain evidence="2">AB050A</strain>
    </source>
</reference>
<dbReference type="RefSeq" id="WP_120559682.1">
    <property type="nucleotide sequence ID" value="NZ_RAWK01000296.1"/>
</dbReference>
<accession>A0A3A8PXL1</accession>
<gene>
    <name evidence="1" type="ORF">D7W81_34735</name>
</gene>
<keyword evidence="2" id="KW-1185">Reference proteome</keyword>
<dbReference type="Proteomes" id="UP000267003">
    <property type="component" value="Unassembled WGS sequence"/>
</dbReference>
<evidence type="ECO:0000313" key="1">
    <source>
        <dbReference type="EMBL" id="RKH56124.1"/>
    </source>
</evidence>
<dbReference type="AlphaFoldDB" id="A0A3A8PXL1"/>